<dbReference type="EMBL" id="PSNW01000002">
    <property type="protein sequence ID" value="PPE75231.1"/>
    <property type="molecule type" value="Genomic_DNA"/>
</dbReference>
<gene>
    <name evidence="2" type="ORF">C3942_06045</name>
</gene>
<reference evidence="2 3" key="1">
    <citation type="submission" date="2018-02" db="EMBL/GenBank/DDBJ databases">
        <title>Genome sequencing of Solimonas sp. HR-BB.</title>
        <authorList>
            <person name="Lee Y."/>
            <person name="Jeon C.O."/>
        </authorList>
    </citation>
    <scope>NUCLEOTIDE SEQUENCE [LARGE SCALE GENOMIC DNA]</scope>
    <source>
        <strain evidence="2 3">HR-BB</strain>
    </source>
</reference>
<dbReference type="Proteomes" id="UP000238220">
    <property type="component" value="Unassembled WGS sequence"/>
</dbReference>
<comment type="caution">
    <text evidence="2">The sequence shown here is derived from an EMBL/GenBank/DDBJ whole genome shotgun (WGS) entry which is preliminary data.</text>
</comment>
<evidence type="ECO:0000256" key="1">
    <source>
        <dbReference type="SAM" id="MobiDB-lite"/>
    </source>
</evidence>
<organism evidence="2 3">
    <name type="scientific">Solimonas fluminis</name>
    <dbReference type="NCBI Taxonomy" id="2086571"/>
    <lineage>
        <taxon>Bacteria</taxon>
        <taxon>Pseudomonadati</taxon>
        <taxon>Pseudomonadota</taxon>
        <taxon>Gammaproteobacteria</taxon>
        <taxon>Nevskiales</taxon>
        <taxon>Nevskiaceae</taxon>
        <taxon>Solimonas</taxon>
    </lineage>
</organism>
<proteinExistence type="predicted"/>
<feature type="region of interest" description="Disordered" evidence="1">
    <location>
        <begin position="94"/>
        <end position="115"/>
    </location>
</feature>
<evidence type="ECO:0000313" key="3">
    <source>
        <dbReference type="Proteomes" id="UP000238220"/>
    </source>
</evidence>
<keyword evidence="3" id="KW-1185">Reference proteome</keyword>
<accession>A0A2S5TJU2</accession>
<sequence length="115" mass="12843">MLPEHVAEALAIQLERIADKVSRDALFRRVSTVVADAVAHTLDFDLQPPTDRQVRFAGTIARHLGVDIPADVFRFRGPMTRFLDKHAPTFHARVSRRSGSATPDDAADIIGRRWS</sequence>
<evidence type="ECO:0000313" key="2">
    <source>
        <dbReference type="EMBL" id="PPE75231.1"/>
    </source>
</evidence>
<name>A0A2S5TJU2_9GAMM</name>
<dbReference type="AlphaFoldDB" id="A0A2S5TJU2"/>
<protein>
    <submittedName>
        <fullName evidence="2">Uncharacterized protein</fullName>
    </submittedName>
</protein>